<feature type="domain" description="Lumazine-binding" evidence="9">
    <location>
        <begin position="93"/>
        <end position="194"/>
    </location>
</feature>
<dbReference type="Proteomes" id="UP000673691">
    <property type="component" value="Unassembled WGS sequence"/>
</dbReference>
<feature type="non-terminal residue" evidence="10">
    <location>
        <position position="220"/>
    </location>
</feature>
<evidence type="ECO:0000259" key="9">
    <source>
        <dbReference type="PROSITE" id="PS51177"/>
    </source>
</evidence>
<evidence type="ECO:0000256" key="8">
    <source>
        <dbReference type="PROSITE-ProRule" id="PRU00524"/>
    </source>
</evidence>
<keyword evidence="11" id="KW-1185">Reference proteome</keyword>
<protein>
    <recommendedName>
        <fullName evidence="4">Riboflavin synthase</fullName>
        <ecNumber evidence="3">2.5.1.9</ecNumber>
    </recommendedName>
</protein>
<reference evidence="10 11" key="1">
    <citation type="journal article" name="Sci. Rep.">
        <title>Genome-scale phylogenetic analyses confirm Olpidium as the closest living zoosporic fungus to the non-flagellated, terrestrial fungi.</title>
        <authorList>
            <person name="Chang Y."/>
            <person name="Rochon D."/>
            <person name="Sekimoto S."/>
            <person name="Wang Y."/>
            <person name="Chovatia M."/>
            <person name="Sandor L."/>
            <person name="Salamov A."/>
            <person name="Grigoriev I.V."/>
            <person name="Stajich J.E."/>
            <person name="Spatafora J.W."/>
        </authorList>
    </citation>
    <scope>NUCLEOTIDE SEQUENCE [LARGE SCALE GENOMIC DNA]</scope>
    <source>
        <strain evidence="10">S191</strain>
    </source>
</reference>
<dbReference type="InterPro" id="IPR017938">
    <property type="entry name" value="Riboflavin_synthase-like_b-brl"/>
</dbReference>
<organism evidence="10 11">
    <name type="scientific">Olpidium bornovanus</name>
    <dbReference type="NCBI Taxonomy" id="278681"/>
    <lineage>
        <taxon>Eukaryota</taxon>
        <taxon>Fungi</taxon>
        <taxon>Fungi incertae sedis</taxon>
        <taxon>Olpidiomycota</taxon>
        <taxon>Olpidiomycotina</taxon>
        <taxon>Olpidiomycetes</taxon>
        <taxon>Olpidiales</taxon>
        <taxon>Olpidiaceae</taxon>
        <taxon>Olpidium</taxon>
    </lineage>
</organism>
<evidence type="ECO:0000256" key="6">
    <source>
        <dbReference type="ARBA" id="ARBA00022679"/>
    </source>
</evidence>
<dbReference type="Pfam" id="PF00677">
    <property type="entry name" value="Lum_binding"/>
    <property type="match status" value="1"/>
</dbReference>
<keyword evidence="5" id="KW-0686">Riboflavin biosynthesis</keyword>
<dbReference type="FunFam" id="2.40.30.20:FF:000004">
    <property type="entry name" value="Riboflavin synthase, alpha subunit"/>
    <property type="match status" value="1"/>
</dbReference>
<evidence type="ECO:0000256" key="1">
    <source>
        <dbReference type="ARBA" id="ARBA00002803"/>
    </source>
</evidence>
<dbReference type="InterPro" id="IPR023366">
    <property type="entry name" value="ATP_synth_asu-like_sf"/>
</dbReference>
<dbReference type="GO" id="GO:0009231">
    <property type="term" value="P:riboflavin biosynthetic process"/>
    <property type="evidence" value="ECO:0007669"/>
    <property type="project" value="UniProtKB-KW"/>
</dbReference>
<evidence type="ECO:0000256" key="5">
    <source>
        <dbReference type="ARBA" id="ARBA00022619"/>
    </source>
</evidence>
<dbReference type="PROSITE" id="PS51177">
    <property type="entry name" value="LUMAZINE_BIND"/>
    <property type="match status" value="1"/>
</dbReference>
<feature type="repeat" description="Lumazine-binding" evidence="8">
    <location>
        <begin position="93"/>
        <end position="194"/>
    </location>
</feature>
<dbReference type="Gene3D" id="2.40.30.20">
    <property type="match status" value="1"/>
</dbReference>
<dbReference type="AlphaFoldDB" id="A0A8H7ZQ93"/>
<dbReference type="InterPro" id="IPR001783">
    <property type="entry name" value="Lumazine-bd"/>
</dbReference>
<evidence type="ECO:0000313" key="11">
    <source>
        <dbReference type="Proteomes" id="UP000673691"/>
    </source>
</evidence>
<dbReference type="PANTHER" id="PTHR21098:SF0">
    <property type="entry name" value="RIBOFLAVIN SYNTHASE"/>
    <property type="match status" value="1"/>
</dbReference>
<comment type="function">
    <text evidence="1">Catalyzes the dismutation of two molecules of 6,7-dimethyl-8-ribityllumazine, resulting in the formation of riboflavin and 5-amino-6-(D-ribitylamino)uracil.</text>
</comment>
<evidence type="ECO:0000313" key="10">
    <source>
        <dbReference type="EMBL" id="KAG5457142.1"/>
    </source>
</evidence>
<dbReference type="EMBL" id="JAEFCI010010560">
    <property type="protein sequence ID" value="KAG5457142.1"/>
    <property type="molecule type" value="Genomic_DNA"/>
</dbReference>
<sequence>MQASVAIATAQGWKMCQGDVALAYLIGHLDENIWPEQSKELRNTMFTGLVEEIGEVVAVSPPDTSASAGGGFAVTVGGKGAAAILGDCKLGDSIAGHVDSTATITNVRPDGNALWYDLALLPKDAHLMSTIVPKGYVALDGASLTVTETRPRELGFSVMLVAYTQQRVVMARKRAGDTVNVEVDMLGKYVERVVEGAVIAAAASGGSEVSRREAPEDPPL</sequence>
<name>A0A8H7ZQ93_9FUNG</name>
<evidence type="ECO:0000256" key="2">
    <source>
        <dbReference type="ARBA" id="ARBA00004887"/>
    </source>
</evidence>
<accession>A0A8H7ZQ93</accession>
<evidence type="ECO:0000256" key="7">
    <source>
        <dbReference type="ARBA" id="ARBA00022737"/>
    </source>
</evidence>
<gene>
    <name evidence="10" type="ORF">BJ554DRAFT_2923</name>
</gene>
<evidence type="ECO:0000256" key="3">
    <source>
        <dbReference type="ARBA" id="ARBA00012827"/>
    </source>
</evidence>
<dbReference type="OrthoDB" id="10258924at2759"/>
<comment type="caution">
    <text evidence="10">The sequence shown here is derived from an EMBL/GenBank/DDBJ whole genome shotgun (WGS) entry which is preliminary data.</text>
</comment>
<keyword evidence="6" id="KW-0808">Transferase</keyword>
<evidence type="ECO:0000256" key="4">
    <source>
        <dbReference type="ARBA" id="ARBA00013950"/>
    </source>
</evidence>
<dbReference type="EC" id="2.5.1.9" evidence="3"/>
<dbReference type="InterPro" id="IPR026017">
    <property type="entry name" value="Lumazine-bd_dom"/>
</dbReference>
<dbReference type="SUPFAM" id="SSF63380">
    <property type="entry name" value="Riboflavin synthase domain-like"/>
    <property type="match status" value="1"/>
</dbReference>
<dbReference type="PANTHER" id="PTHR21098">
    <property type="entry name" value="RIBOFLAVIN SYNTHASE ALPHA CHAIN"/>
    <property type="match status" value="1"/>
</dbReference>
<dbReference type="GO" id="GO:0004746">
    <property type="term" value="F:riboflavin synthase activity"/>
    <property type="evidence" value="ECO:0007669"/>
    <property type="project" value="UniProtKB-EC"/>
</dbReference>
<comment type="pathway">
    <text evidence="2">Cofactor biosynthesis; riboflavin biosynthesis; riboflavin from 2-hydroxy-3-oxobutyl phosphate and 5-amino-6-(D-ribitylamino)uracil: step 2/2.</text>
</comment>
<keyword evidence="7" id="KW-0677">Repeat</keyword>
<proteinExistence type="predicted"/>